<feature type="signal peptide" evidence="10">
    <location>
        <begin position="1"/>
        <end position="19"/>
    </location>
</feature>
<evidence type="ECO:0000256" key="7">
    <source>
        <dbReference type="ARBA" id="ARBA00023170"/>
    </source>
</evidence>
<dbReference type="GO" id="GO:0015276">
    <property type="term" value="F:ligand-gated monoatomic ion channel activity"/>
    <property type="evidence" value="ECO:0007669"/>
    <property type="project" value="InterPro"/>
</dbReference>
<keyword evidence="3" id="KW-1003">Cell membrane</keyword>
<keyword evidence="6 9" id="KW-0472">Membrane</keyword>
<evidence type="ECO:0000313" key="13">
    <source>
        <dbReference type="Proteomes" id="UP000014500"/>
    </source>
</evidence>
<evidence type="ECO:0000256" key="3">
    <source>
        <dbReference type="ARBA" id="ARBA00022475"/>
    </source>
</evidence>
<proteinExistence type="inferred from homology"/>
<feature type="domain" description="Ionotropic glutamate receptor C-terminal" evidence="11">
    <location>
        <begin position="322"/>
        <end position="595"/>
    </location>
</feature>
<evidence type="ECO:0000256" key="10">
    <source>
        <dbReference type="SAM" id="SignalP"/>
    </source>
</evidence>
<keyword evidence="13" id="KW-1185">Reference proteome</keyword>
<evidence type="ECO:0000256" key="6">
    <source>
        <dbReference type="ARBA" id="ARBA00023136"/>
    </source>
</evidence>
<dbReference type="SUPFAM" id="SSF53850">
    <property type="entry name" value="Periplasmic binding protein-like II"/>
    <property type="match status" value="1"/>
</dbReference>
<accession>T1JP44</accession>
<evidence type="ECO:0000256" key="8">
    <source>
        <dbReference type="ARBA" id="ARBA00023180"/>
    </source>
</evidence>
<name>T1JP44_STRMM</name>
<dbReference type="InterPro" id="IPR001320">
    <property type="entry name" value="Iontro_rcpt_C"/>
</dbReference>
<dbReference type="HOGENOM" id="CLU_439635_0_0_1"/>
<dbReference type="eggNOG" id="KOG1052">
    <property type="taxonomic scope" value="Eukaryota"/>
</dbReference>
<keyword evidence="8" id="KW-0325">Glycoprotein</keyword>
<dbReference type="PANTHER" id="PTHR42643">
    <property type="entry name" value="IONOTROPIC RECEPTOR 20A-RELATED"/>
    <property type="match status" value="1"/>
</dbReference>
<keyword evidence="10" id="KW-0732">Signal</keyword>
<dbReference type="STRING" id="126957.T1JP44"/>
<dbReference type="AlphaFoldDB" id="T1JP44"/>
<evidence type="ECO:0000256" key="1">
    <source>
        <dbReference type="ARBA" id="ARBA00004651"/>
    </source>
</evidence>
<keyword evidence="4 9" id="KW-0812">Transmembrane</keyword>
<dbReference type="Gene3D" id="3.40.190.10">
    <property type="entry name" value="Periplasmic binding protein-like II"/>
    <property type="match status" value="2"/>
</dbReference>
<comment type="similarity">
    <text evidence="2">Belongs to the glutamate-gated ion channel (TC 1.A.10.1) family.</text>
</comment>
<dbReference type="EMBL" id="JH432011">
    <property type="status" value="NOT_ANNOTATED_CDS"/>
    <property type="molecule type" value="Genomic_DNA"/>
</dbReference>
<keyword evidence="5 9" id="KW-1133">Transmembrane helix</keyword>
<feature type="transmembrane region" description="Helical" evidence="9">
    <location>
        <begin position="391"/>
        <end position="414"/>
    </location>
</feature>
<sequence length="616" mass="70905">MGVLIYVAVLLLFSSAVCSKDIDFKNQTKINLVQSFSSNFLKILQWSNIIILTDDQDYVYLSKHLSVHLISARVAHVNEFELIELKNFSSVLIISKFNTAIEMVEGGLKLSHCPPNWLLIMEENKLENFGKFYIPHDIALFLLDFEYSHELWFIRRLYSADGNVITPQDSTGFWNSKNNALNFSLSSVPLPSFSDIPFRLTTVKFDPFFSFNESNGIISITGLHGKILKIIQSVFFFNATVTFPEDKLFGSYVNESFVSGMVGRLYRNESDIALSITKSDDRIKLINYSPDITRLYIKLVYFHKSDTQKRFLFYLEPFSKYSWICIMGFTALIAALLSIISCIKNKVQRWPKKDITYIQIIYYYTRSAVHLLLMTGIPVRVYGLSGRICLFVFHIFCIVMFINYCSSLTSILAVTRLKLPFNSFHEFIYGSGYDLATLKGTSIVQILKSSLWFLILQQSKYDLYSKSYQKLSSNPEKFLVVSNLEGKDLVTNQKIAYLMVELNMAALIKNNCSYRFLEETIIETDFCFTFNKQFKYQKLFNRYIQIILENGVNQKLYIDCKSEDHNDYCDRIKTAIAAIKMPAVAGLFFTLCLGIGVALVVFVVEILLKILFCNQI</sequence>
<organism evidence="12 13">
    <name type="scientific">Strigamia maritima</name>
    <name type="common">European centipede</name>
    <name type="synonym">Geophilus maritimus</name>
    <dbReference type="NCBI Taxonomy" id="126957"/>
    <lineage>
        <taxon>Eukaryota</taxon>
        <taxon>Metazoa</taxon>
        <taxon>Ecdysozoa</taxon>
        <taxon>Arthropoda</taxon>
        <taxon>Myriapoda</taxon>
        <taxon>Chilopoda</taxon>
        <taxon>Pleurostigmophora</taxon>
        <taxon>Geophilomorpha</taxon>
        <taxon>Linotaeniidae</taxon>
        <taxon>Strigamia</taxon>
    </lineage>
</organism>
<dbReference type="GO" id="GO:0005886">
    <property type="term" value="C:plasma membrane"/>
    <property type="evidence" value="ECO:0007669"/>
    <property type="project" value="UniProtKB-SubCell"/>
</dbReference>
<reference evidence="12" key="2">
    <citation type="submission" date="2015-02" db="UniProtKB">
        <authorList>
            <consortium name="EnsemblMetazoa"/>
        </authorList>
    </citation>
    <scope>IDENTIFICATION</scope>
</reference>
<feature type="transmembrane region" description="Helical" evidence="9">
    <location>
        <begin position="361"/>
        <end position="379"/>
    </location>
</feature>
<evidence type="ECO:0000313" key="12">
    <source>
        <dbReference type="EnsemblMetazoa" id="SMAR015620-PA"/>
    </source>
</evidence>
<dbReference type="InterPro" id="IPR052192">
    <property type="entry name" value="Insect_Ionotropic_Sensory_Rcpt"/>
</dbReference>
<evidence type="ECO:0000259" key="11">
    <source>
        <dbReference type="Pfam" id="PF00060"/>
    </source>
</evidence>
<reference evidence="13" key="1">
    <citation type="submission" date="2011-05" db="EMBL/GenBank/DDBJ databases">
        <authorList>
            <person name="Richards S.R."/>
            <person name="Qu J."/>
            <person name="Jiang H."/>
            <person name="Jhangiani S.N."/>
            <person name="Agravi P."/>
            <person name="Goodspeed R."/>
            <person name="Gross S."/>
            <person name="Mandapat C."/>
            <person name="Jackson L."/>
            <person name="Mathew T."/>
            <person name="Pu L."/>
            <person name="Thornton R."/>
            <person name="Saada N."/>
            <person name="Wilczek-Boney K.B."/>
            <person name="Lee S."/>
            <person name="Kovar C."/>
            <person name="Wu Y."/>
            <person name="Scherer S.E."/>
            <person name="Worley K.C."/>
            <person name="Muzny D.M."/>
            <person name="Gibbs R."/>
        </authorList>
    </citation>
    <scope>NUCLEOTIDE SEQUENCE</scope>
    <source>
        <strain evidence="13">Brora</strain>
    </source>
</reference>
<dbReference type="Proteomes" id="UP000014500">
    <property type="component" value="Unassembled WGS sequence"/>
</dbReference>
<dbReference type="OMA" id="QICEVNT"/>
<dbReference type="PANTHER" id="PTHR42643:SF39">
    <property type="entry name" value="IONOTROPIC RECEPTOR 56A-RELATED"/>
    <property type="match status" value="1"/>
</dbReference>
<evidence type="ECO:0000256" key="2">
    <source>
        <dbReference type="ARBA" id="ARBA00008685"/>
    </source>
</evidence>
<dbReference type="Pfam" id="PF00060">
    <property type="entry name" value="Lig_chan"/>
    <property type="match status" value="1"/>
</dbReference>
<evidence type="ECO:0000256" key="5">
    <source>
        <dbReference type="ARBA" id="ARBA00022989"/>
    </source>
</evidence>
<feature type="transmembrane region" description="Helical" evidence="9">
    <location>
        <begin position="583"/>
        <end position="608"/>
    </location>
</feature>
<evidence type="ECO:0000256" key="9">
    <source>
        <dbReference type="SAM" id="Phobius"/>
    </source>
</evidence>
<feature type="transmembrane region" description="Helical" evidence="9">
    <location>
        <begin position="321"/>
        <end position="340"/>
    </location>
</feature>
<dbReference type="GO" id="GO:0050906">
    <property type="term" value="P:detection of stimulus involved in sensory perception"/>
    <property type="evidence" value="ECO:0007669"/>
    <property type="project" value="UniProtKB-ARBA"/>
</dbReference>
<feature type="chain" id="PRO_5004590606" description="Ionotropic glutamate receptor C-terminal domain-containing protein" evidence="10">
    <location>
        <begin position="20"/>
        <end position="616"/>
    </location>
</feature>
<dbReference type="PhylomeDB" id="T1JP44"/>
<protein>
    <recommendedName>
        <fullName evidence="11">Ionotropic glutamate receptor C-terminal domain-containing protein</fullName>
    </recommendedName>
</protein>
<comment type="subcellular location">
    <subcellularLocation>
        <location evidence="1">Cell membrane</location>
        <topology evidence="1">Multi-pass membrane protein</topology>
    </subcellularLocation>
</comment>
<evidence type="ECO:0000256" key="4">
    <source>
        <dbReference type="ARBA" id="ARBA00022692"/>
    </source>
</evidence>
<keyword evidence="7" id="KW-0675">Receptor</keyword>
<dbReference type="EnsemblMetazoa" id="SMAR015620-RA">
    <property type="protein sequence ID" value="SMAR015620-PA"/>
    <property type="gene ID" value="SMAR015620"/>
</dbReference>